<proteinExistence type="predicted"/>
<organism evidence="2 3">
    <name type="scientific">Cyphellophora europaea (strain CBS 101466)</name>
    <name type="common">Phialophora europaea</name>
    <dbReference type="NCBI Taxonomy" id="1220924"/>
    <lineage>
        <taxon>Eukaryota</taxon>
        <taxon>Fungi</taxon>
        <taxon>Dikarya</taxon>
        <taxon>Ascomycota</taxon>
        <taxon>Pezizomycotina</taxon>
        <taxon>Eurotiomycetes</taxon>
        <taxon>Chaetothyriomycetidae</taxon>
        <taxon>Chaetothyriales</taxon>
        <taxon>Cyphellophoraceae</taxon>
        <taxon>Cyphellophora</taxon>
    </lineage>
</organism>
<dbReference type="HOGENOM" id="CLU_1115712_0_0_1"/>
<feature type="compositionally biased region" description="Polar residues" evidence="1">
    <location>
        <begin position="36"/>
        <end position="52"/>
    </location>
</feature>
<evidence type="ECO:0000313" key="2">
    <source>
        <dbReference type="EMBL" id="ETN36511.1"/>
    </source>
</evidence>
<keyword evidence="3" id="KW-1185">Reference proteome</keyword>
<evidence type="ECO:0000313" key="3">
    <source>
        <dbReference type="Proteomes" id="UP000030752"/>
    </source>
</evidence>
<dbReference type="OrthoDB" id="4151437at2759"/>
<reference evidence="2 3" key="1">
    <citation type="submission" date="2013-03" db="EMBL/GenBank/DDBJ databases">
        <title>The Genome Sequence of Phialophora europaea CBS 101466.</title>
        <authorList>
            <consortium name="The Broad Institute Genomics Platform"/>
            <person name="Cuomo C."/>
            <person name="de Hoog S."/>
            <person name="Gorbushina A."/>
            <person name="Walker B."/>
            <person name="Young S.K."/>
            <person name="Zeng Q."/>
            <person name="Gargeya S."/>
            <person name="Fitzgerald M."/>
            <person name="Haas B."/>
            <person name="Abouelleil A."/>
            <person name="Allen A.W."/>
            <person name="Alvarado L."/>
            <person name="Arachchi H.M."/>
            <person name="Berlin A.M."/>
            <person name="Chapman S.B."/>
            <person name="Gainer-Dewar J."/>
            <person name="Goldberg J."/>
            <person name="Griggs A."/>
            <person name="Gujja S."/>
            <person name="Hansen M."/>
            <person name="Howarth C."/>
            <person name="Imamovic A."/>
            <person name="Ireland A."/>
            <person name="Larimer J."/>
            <person name="McCowan C."/>
            <person name="Murphy C."/>
            <person name="Pearson M."/>
            <person name="Poon T.W."/>
            <person name="Priest M."/>
            <person name="Roberts A."/>
            <person name="Saif S."/>
            <person name="Shea T."/>
            <person name="Sisk P."/>
            <person name="Sykes S."/>
            <person name="Wortman J."/>
            <person name="Nusbaum C."/>
            <person name="Birren B."/>
        </authorList>
    </citation>
    <scope>NUCLEOTIDE SEQUENCE [LARGE SCALE GENOMIC DNA]</scope>
    <source>
        <strain evidence="2 3">CBS 101466</strain>
    </source>
</reference>
<evidence type="ECO:0000256" key="1">
    <source>
        <dbReference type="SAM" id="MobiDB-lite"/>
    </source>
</evidence>
<dbReference type="VEuPathDB" id="FungiDB:HMPREF1541_08789"/>
<dbReference type="Proteomes" id="UP000030752">
    <property type="component" value="Unassembled WGS sequence"/>
</dbReference>
<dbReference type="RefSeq" id="XP_008721329.1">
    <property type="nucleotide sequence ID" value="XM_008723107.1"/>
</dbReference>
<accession>W2RJ66</accession>
<feature type="compositionally biased region" description="Basic and acidic residues" evidence="1">
    <location>
        <begin position="1"/>
        <end position="19"/>
    </location>
</feature>
<protein>
    <submittedName>
        <fullName evidence="2">Uncharacterized protein</fullName>
    </submittedName>
</protein>
<dbReference type="GeneID" id="19976128"/>
<gene>
    <name evidence="2" type="ORF">HMPREF1541_08789</name>
</gene>
<dbReference type="InParanoid" id="W2RJ66"/>
<sequence length="249" mass="28186">MSDSAKDKLPTATEPKPDNDPASVTTPPVDGRKPTGSPSSRRSTLPRKSSSPRPWAELDRQKSAHDIVIYEALNQQRLASLDITRKPGVPVQLQIRVNILVNSKPVYDTAESDKTLFPQVHRRTATDFRDYSTLTAFLENEARQLWETAKRLVDDDDDHPNATASLTVNPALHHDKQWRGGDLAFSSHRVMLKLEEDQHVAELTVGRTVIHGDEADGLKRQTYVGWYWRNVERGRREECLVEYTIDLAV</sequence>
<dbReference type="EMBL" id="KB822725">
    <property type="protein sequence ID" value="ETN36511.1"/>
    <property type="molecule type" value="Genomic_DNA"/>
</dbReference>
<feature type="region of interest" description="Disordered" evidence="1">
    <location>
        <begin position="1"/>
        <end position="59"/>
    </location>
</feature>
<name>W2RJ66_CYPE1</name>
<dbReference type="AlphaFoldDB" id="W2RJ66"/>